<evidence type="ECO:0000313" key="9">
    <source>
        <dbReference type="Proteomes" id="UP000287746"/>
    </source>
</evidence>
<dbReference type="Proteomes" id="UP000287746">
    <property type="component" value="Unassembled WGS sequence"/>
</dbReference>
<name>A0A430G7Q3_9SPHN</name>
<dbReference type="InterPro" id="IPR015590">
    <property type="entry name" value="Aldehyde_DH_dom"/>
</dbReference>
<dbReference type="InterPro" id="IPR016161">
    <property type="entry name" value="Ald_DH/histidinol_DH"/>
</dbReference>
<organism evidence="8 9">
    <name type="scientific">Sphingomonas koreensis</name>
    <dbReference type="NCBI Taxonomy" id="93064"/>
    <lineage>
        <taxon>Bacteria</taxon>
        <taxon>Pseudomonadati</taxon>
        <taxon>Pseudomonadota</taxon>
        <taxon>Alphaproteobacteria</taxon>
        <taxon>Sphingomonadales</taxon>
        <taxon>Sphingomonadaceae</taxon>
        <taxon>Sphingomonas</taxon>
    </lineage>
</organism>
<reference evidence="8 9" key="1">
    <citation type="submission" date="2018-07" db="EMBL/GenBank/DDBJ databases">
        <title>Genomic and Epidemiologic Investigation of an Indolent Hospital Outbreak.</title>
        <authorList>
            <person name="Johnson R.C."/>
            <person name="Deming C."/>
            <person name="Conlan S."/>
            <person name="Zellmer C.J."/>
            <person name="Michelin A.V."/>
            <person name="Lee-Lin S."/>
            <person name="Thomas P.J."/>
            <person name="Park M."/>
            <person name="Weingarten R.A."/>
            <person name="Less J."/>
            <person name="Dekker J.P."/>
            <person name="Frank K.M."/>
            <person name="Musser K.A."/>
            <person name="Mcquiston J.R."/>
            <person name="Henderson D.K."/>
            <person name="Lau A.F."/>
            <person name="Palmore T.N."/>
            <person name="Segre J.A."/>
        </authorList>
    </citation>
    <scope>NUCLEOTIDE SEQUENCE [LARGE SCALE GENOMIC DNA]</scope>
    <source>
        <strain evidence="8 9">SK-CDC1_0717</strain>
    </source>
</reference>
<dbReference type="PROSITE" id="PS00070">
    <property type="entry name" value="ALDEHYDE_DEHYDR_CYS"/>
    <property type="match status" value="1"/>
</dbReference>
<dbReference type="InterPro" id="IPR029510">
    <property type="entry name" value="Ald_DH_CS_GLU"/>
</dbReference>
<feature type="domain" description="Aldehyde dehydrogenase" evidence="7">
    <location>
        <begin position="15"/>
        <end position="485"/>
    </location>
</feature>
<comment type="similarity">
    <text evidence="1 6">Belongs to the aldehyde dehydrogenase family.</text>
</comment>
<evidence type="ECO:0000256" key="2">
    <source>
        <dbReference type="ARBA" id="ARBA00023002"/>
    </source>
</evidence>
<evidence type="ECO:0000256" key="4">
    <source>
        <dbReference type="ARBA" id="ARBA00049194"/>
    </source>
</evidence>
<accession>A0A430G7Q3</accession>
<dbReference type="PROSITE" id="PS00687">
    <property type="entry name" value="ALDEHYDE_DEHYDR_GLU"/>
    <property type="match status" value="1"/>
</dbReference>
<gene>
    <name evidence="8" type="ORF">DAH66_01935</name>
</gene>
<dbReference type="Gene3D" id="3.40.309.10">
    <property type="entry name" value="Aldehyde Dehydrogenase, Chain A, domain 2"/>
    <property type="match status" value="1"/>
</dbReference>
<dbReference type="InterPro" id="IPR016163">
    <property type="entry name" value="Ald_DH_C"/>
</dbReference>
<dbReference type="GO" id="GO:0004029">
    <property type="term" value="F:aldehyde dehydrogenase (NAD+) activity"/>
    <property type="evidence" value="ECO:0007669"/>
    <property type="project" value="UniProtKB-EC"/>
</dbReference>
<dbReference type="AlphaFoldDB" id="A0A430G7Q3"/>
<comment type="caution">
    <text evidence="8">The sequence shown here is derived from an EMBL/GenBank/DDBJ whole genome shotgun (WGS) entry which is preliminary data.</text>
</comment>
<evidence type="ECO:0000256" key="5">
    <source>
        <dbReference type="PROSITE-ProRule" id="PRU10007"/>
    </source>
</evidence>
<comment type="catalytic activity">
    <reaction evidence="4">
        <text>an aldehyde + NAD(+) + H2O = a carboxylate + NADH + 2 H(+)</text>
        <dbReference type="Rhea" id="RHEA:16185"/>
        <dbReference type="ChEBI" id="CHEBI:15377"/>
        <dbReference type="ChEBI" id="CHEBI:15378"/>
        <dbReference type="ChEBI" id="CHEBI:17478"/>
        <dbReference type="ChEBI" id="CHEBI:29067"/>
        <dbReference type="ChEBI" id="CHEBI:57540"/>
        <dbReference type="ChEBI" id="CHEBI:57945"/>
        <dbReference type="EC" id="1.2.1.3"/>
    </reaction>
</comment>
<protein>
    <recommendedName>
        <fullName evidence="3">aldehyde dehydrogenase (NAD(+))</fullName>
        <ecNumber evidence="3">1.2.1.3</ecNumber>
    </recommendedName>
</protein>
<dbReference type="InterPro" id="IPR016160">
    <property type="entry name" value="Ald_DH_CS_CYS"/>
</dbReference>
<dbReference type="Pfam" id="PF00171">
    <property type="entry name" value="Aldedh"/>
    <property type="match status" value="1"/>
</dbReference>
<dbReference type="PANTHER" id="PTHR42804:SF1">
    <property type="entry name" value="ALDEHYDE DEHYDROGENASE-RELATED"/>
    <property type="match status" value="1"/>
</dbReference>
<dbReference type="SUPFAM" id="SSF53720">
    <property type="entry name" value="ALDH-like"/>
    <property type="match status" value="1"/>
</dbReference>
<keyword evidence="2 6" id="KW-0560">Oxidoreductase</keyword>
<dbReference type="Gene3D" id="3.40.605.10">
    <property type="entry name" value="Aldehyde Dehydrogenase, Chain A, domain 1"/>
    <property type="match status" value="1"/>
</dbReference>
<sequence length="489" mass="51140">MGIEQAHRHYVGGGFVAGKGTRFTVTNPSDGSDFAAVTGVSGDQIGYAIAAARTAFDDGPWPAMPAMDRAACLRAMIAWLNGNRQRIEDILVAEAGVVRTSAVRAGQLDLPLKHATDLIDLFLKLPEVEDNPLPLGERFTGSTTVQSFRRYEPIGVVVAISAYNFPFVISIWKVISALIAGNCVILRPSPLTPLSSLILGEAAEAAALPPGVFNVLAEASSDGAILLGTDPAIDMISFTGSTLVGQQVARQAVGTMKRVQLELGGKSAQIYLPDAAGLAGTAGNRACVPHSGQVCVAGTRIFVPQEAKPEILVTIADMLSGVVIGPADDPKTVMGPLINDDAVQRCEDFVKIAVDAGARVVCGGTRPPRPTRGHYFAPTILDLDDMTNPAARAEIFGPIACVIGYRDIDHAVAMANDTAYGLSGHVFGKDVQAAVDVACRLRTGTVNVNGSALSAFASGGGRRLSGVGRERGIEGLRIFQEVKCVNVVS</sequence>
<proteinExistence type="inferred from homology"/>
<evidence type="ECO:0000256" key="6">
    <source>
        <dbReference type="RuleBase" id="RU003345"/>
    </source>
</evidence>
<dbReference type="EC" id="1.2.1.3" evidence="3"/>
<dbReference type="PANTHER" id="PTHR42804">
    <property type="entry name" value="ALDEHYDE DEHYDROGENASE"/>
    <property type="match status" value="1"/>
</dbReference>
<feature type="active site" evidence="5">
    <location>
        <position position="262"/>
    </location>
</feature>
<evidence type="ECO:0000256" key="1">
    <source>
        <dbReference type="ARBA" id="ARBA00009986"/>
    </source>
</evidence>
<evidence type="ECO:0000313" key="8">
    <source>
        <dbReference type="EMBL" id="RSY89447.1"/>
    </source>
</evidence>
<dbReference type="RefSeq" id="WP_126003374.1">
    <property type="nucleotide sequence ID" value="NZ_QQYZ01000002.1"/>
</dbReference>
<evidence type="ECO:0000256" key="3">
    <source>
        <dbReference type="ARBA" id="ARBA00024226"/>
    </source>
</evidence>
<dbReference type="InterPro" id="IPR016162">
    <property type="entry name" value="Ald_DH_N"/>
</dbReference>
<dbReference type="EMBL" id="QQYZ01000002">
    <property type="protein sequence ID" value="RSY89447.1"/>
    <property type="molecule type" value="Genomic_DNA"/>
</dbReference>
<evidence type="ECO:0000259" key="7">
    <source>
        <dbReference type="Pfam" id="PF00171"/>
    </source>
</evidence>